<dbReference type="Proteomes" id="UP001501461">
    <property type="component" value="Unassembled WGS sequence"/>
</dbReference>
<sequence length="340" mass="38281">MTQQMSSAAAQRLENARQIDGKFGHQHHSEASGVALSPTDNRRLNRRLDVRQYGDRVRSAHLDGHGEQPELSVAFRRDMLATVPSDYAALYRHDPVDIQQYLGDRQDVIEEAMGQYYGGEAKQLDAVGSSVTYEIVKALDEPITDDEAYEIIDQEFEPHNDHADDDLNNHIAQALQAHDLKKLPNPETVDEQKQQQFADHAIRALYDDAQMTYDDEGAHDEKVHLAVDDEMKLRAALHSVYADNAGDLEAWSNHSQRDPASEAYLAAAGHAEDLESTTSNLNTRVIGRRLERSFVAEMPKLDTTHGRLEIEDDGVIHIHPQVFEDFAARRDQRIAQEAAE</sequence>
<organism evidence="2 3">
    <name type="scientific">Yaniella flava</name>
    <dbReference type="NCBI Taxonomy" id="287930"/>
    <lineage>
        <taxon>Bacteria</taxon>
        <taxon>Bacillati</taxon>
        <taxon>Actinomycetota</taxon>
        <taxon>Actinomycetes</taxon>
        <taxon>Micrococcales</taxon>
        <taxon>Micrococcaceae</taxon>
        <taxon>Yaniella</taxon>
    </lineage>
</organism>
<gene>
    <name evidence="2" type="ORF">GCM10009720_08720</name>
</gene>
<comment type="caution">
    <text evidence="2">The sequence shown here is derived from an EMBL/GenBank/DDBJ whole genome shotgun (WGS) entry which is preliminary data.</text>
</comment>
<reference evidence="3" key="1">
    <citation type="journal article" date="2019" name="Int. J. Syst. Evol. Microbiol.">
        <title>The Global Catalogue of Microorganisms (GCM) 10K type strain sequencing project: providing services to taxonomists for standard genome sequencing and annotation.</title>
        <authorList>
            <consortium name="The Broad Institute Genomics Platform"/>
            <consortium name="The Broad Institute Genome Sequencing Center for Infectious Disease"/>
            <person name="Wu L."/>
            <person name="Ma J."/>
        </authorList>
    </citation>
    <scope>NUCLEOTIDE SEQUENCE [LARGE SCALE GENOMIC DNA]</scope>
    <source>
        <strain evidence="3">JCM 13595</strain>
    </source>
</reference>
<feature type="region of interest" description="Disordered" evidence="1">
    <location>
        <begin position="25"/>
        <end position="47"/>
    </location>
</feature>
<dbReference type="RefSeq" id="WP_343956382.1">
    <property type="nucleotide sequence ID" value="NZ_BAAAMN010000014.1"/>
</dbReference>
<protein>
    <submittedName>
        <fullName evidence="2">Uncharacterized protein</fullName>
    </submittedName>
</protein>
<keyword evidence="3" id="KW-1185">Reference proteome</keyword>
<accession>A0ABP5FQY7</accession>
<proteinExistence type="predicted"/>
<dbReference type="EMBL" id="BAAAMN010000014">
    <property type="protein sequence ID" value="GAA2030766.1"/>
    <property type="molecule type" value="Genomic_DNA"/>
</dbReference>
<name>A0ABP5FQY7_9MICC</name>
<evidence type="ECO:0000256" key="1">
    <source>
        <dbReference type="SAM" id="MobiDB-lite"/>
    </source>
</evidence>
<evidence type="ECO:0000313" key="3">
    <source>
        <dbReference type="Proteomes" id="UP001501461"/>
    </source>
</evidence>
<evidence type="ECO:0000313" key="2">
    <source>
        <dbReference type="EMBL" id="GAA2030766.1"/>
    </source>
</evidence>